<feature type="short sequence motif" description="DGA/G" evidence="2">
    <location>
        <begin position="76"/>
        <end position="78"/>
    </location>
</feature>
<evidence type="ECO:0000259" key="3">
    <source>
        <dbReference type="PROSITE" id="PS51635"/>
    </source>
</evidence>
<dbReference type="PANTHER" id="PTHR12406:SF7">
    <property type="entry name" value="PATATIN-LIKE PHOSPHOLIPASE DOMAIN-CONTAINING PROTEIN 4"/>
    <property type="match status" value="1"/>
</dbReference>
<dbReference type="KEGG" id="mbr:MONBRDRAFT_6535"/>
<dbReference type="InterPro" id="IPR002641">
    <property type="entry name" value="PNPLA_dom"/>
</dbReference>
<keyword evidence="5" id="KW-1185">Reference proteome</keyword>
<dbReference type="PANTHER" id="PTHR12406">
    <property type="entry name" value="CALCIUM-INDEPENDENT PHOSPHOLIPASE A2 IPLA2 -RELATED"/>
    <property type="match status" value="1"/>
</dbReference>
<proteinExistence type="predicted"/>
<dbReference type="RefSeq" id="XP_001743789.1">
    <property type="nucleotide sequence ID" value="XM_001743737.1"/>
</dbReference>
<accession>A9UU64</accession>
<reference evidence="4 5" key="1">
    <citation type="journal article" date="2008" name="Nature">
        <title>The genome of the choanoflagellate Monosiga brevicollis and the origin of metazoans.</title>
        <authorList>
            <consortium name="JGI Sequencing"/>
            <person name="King N."/>
            <person name="Westbrook M.J."/>
            <person name="Young S.L."/>
            <person name="Kuo A."/>
            <person name="Abedin M."/>
            <person name="Chapman J."/>
            <person name="Fairclough S."/>
            <person name="Hellsten U."/>
            <person name="Isogai Y."/>
            <person name="Letunic I."/>
            <person name="Marr M."/>
            <person name="Pincus D."/>
            <person name="Putnam N."/>
            <person name="Rokas A."/>
            <person name="Wright K.J."/>
            <person name="Zuzow R."/>
            <person name="Dirks W."/>
            <person name="Good M."/>
            <person name="Goodstein D."/>
            <person name="Lemons D."/>
            <person name="Li W."/>
            <person name="Lyons J.B."/>
            <person name="Morris A."/>
            <person name="Nichols S."/>
            <person name="Richter D.J."/>
            <person name="Salamov A."/>
            <person name="Bork P."/>
            <person name="Lim W.A."/>
            <person name="Manning G."/>
            <person name="Miller W.T."/>
            <person name="McGinnis W."/>
            <person name="Shapiro H."/>
            <person name="Tjian R."/>
            <person name="Grigoriev I.V."/>
            <person name="Rokhsar D."/>
        </authorList>
    </citation>
    <scope>NUCLEOTIDE SEQUENCE [LARGE SCALE GENOMIC DNA]</scope>
    <source>
        <strain evidence="5">MX1 / ATCC 50154</strain>
    </source>
</reference>
<dbReference type="AlphaFoldDB" id="A9UU64"/>
<organism evidence="4 5">
    <name type="scientific">Monosiga brevicollis</name>
    <name type="common">Choanoflagellate</name>
    <dbReference type="NCBI Taxonomy" id="81824"/>
    <lineage>
        <taxon>Eukaryota</taxon>
        <taxon>Choanoflagellata</taxon>
        <taxon>Craspedida</taxon>
        <taxon>Salpingoecidae</taxon>
        <taxon>Monosiga</taxon>
    </lineage>
</organism>
<dbReference type="eggNOG" id="KOG3773">
    <property type="taxonomic scope" value="Eukaryota"/>
</dbReference>
<evidence type="ECO:0000313" key="4">
    <source>
        <dbReference type="EMBL" id="EDQ91367.1"/>
    </source>
</evidence>
<protein>
    <recommendedName>
        <fullName evidence="3">PNPLA domain-containing protein</fullName>
    </recommendedName>
</protein>
<gene>
    <name evidence="4" type="ORF">MONBRDRAFT_6535</name>
</gene>
<dbReference type="Proteomes" id="UP000001357">
    <property type="component" value="Unassembled WGS sequence"/>
</dbReference>
<dbReference type="InParanoid" id="A9UU64"/>
<evidence type="ECO:0000256" key="2">
    <source>
        <dbReference type="PROSITE-ProRule" id="PRU01161"/>
    </source>
</evidence>
<dbReference type="GeneID" id="5888851"/>
<name>A9UU64_MONBE</name>
<keyword evidence="1" id="KW-0443">Lipid metabolism</keyword>
<feature type="domain" description="PNPLA" evidence="3">
    <location>
        <begin position="1"/>
        <end position="89"/>
    </location>
</feature>
<dbReference type="PROSITE" id="PS51635">
    <property type="entry name" value="PNPLA"/>
    <property type="match status" value="1"/>
</dbReference>
<dbReference type="SUPFAM" id="SSF52151">
    <property type="entry name" value="FabD/lysophospholipase-like"/>
    <property type="match status" value="1"/>
</dbReference>
<sequence length="164" mass="18339">MLRKLLHALLPADAHEICRECLYVAVQPISFTKPPTLVSEFFSKDDLIEALIASCYIPGYLDHGFTSMFRGQPHVDGGFKDLVPRLANVLKPGERGVHVLPFPDWVARALDIPIEIGPSLVPENVFRDVELFRMIFVPPTEADAWRLFAIGQQAGINYLEAKLA</sequence>
<comment type="caution">
    <text evidence="2">Lacks conserved residue(s) required for the propagation of feature annotation.</text>
</comment>
<dbReference type="EMBL" id="CH991545">
    <property type="protein sequence ID" value="EDQ91367.1"/>
    <property type="molecule type" value="Genomic_DNA"/>
</dbReference>
<evidence type="ECO:0000256" key="1">
    <source>
        <dbReference type="ARBA" id="ARBA00023098"/>
    </source>
</evidence>
<dbReference type="GO" id="GO:0016042">
    <property type="term" value="P:lipid catabolic process"/>
    <property type="evidence" value="ECO:0007669"/>
    <property type="project" value="InterPro"/>
</dbReference>
<evidence type="ECO:0000313" key="5">
    <source>
        <dbReference type="Proteomes" id="UP000001357"/>
    </source>
</evidence>
<dbReference type="GO" id="GO:0016787">
    <property type="term" value="F:hydrolase activity"/>
    <property type="evidence" value="ECO:0007669"/>
    <property type="project" value="InterPro"/>
</dbReference>
<dbReference type="InterPro" id="IPR033562">
    <property type="entry name" value="PLPL"/>
</dbReference>
<dbReference type="InterPro" id="IPR016035">
    <property type="entry name" value="Acyl_Trfase/lysoPLipase"/>
</dbReference>